<protein>
    <submittedName>
        <fullName evidence="3">Maltose O-acetyltransferase</fullName>
        <ecNumber evidence="3">2.3.1.79</ecNumber>
    </submittedName>
</protein>
<dbReference type="InterPro" id="IPR051159">
    <property type="entry name" value="Hexapeptide_acetyltransf"/>
</dbReference>
<reference evidence="3 4" key="1">
    <citation type="submission" date="2016-01" db="EMBL/GenBank/DDBJ databases">
        <title>Draft Genome Sequences of Seven Thermophilic Sporeformers Isolated from Foods.</title>
        <authorList>
            <person name="Berendsen E.M."/>
            <person name="Wells-Bennik M.H."/>
            <person name="Krawcyk A.O."/>
            <person name="De Jong A."/>
            <person name="Holsappel S."/>
            <person name="Eijlander R.T."/>
            <person name="Kuipers O.P."/>
        </authorList>
    </citation>
    <scope>NUCLEOTIDE SEQUENCE [LARGE SCALE GENOMIC DNA]</scope>
    <source>
        <strain evidence="3 4">B4110</strain>
    </source>
</reference>
<dbReference type="AlphaFoldDB" id="A0A150N5I4"/>
<dbReference type="PANTHER" id="PTHR23416">
    <property type="entry name" value="SIALIC ACID SYNTHASE-RELATED"/>
    <property type="match status" value="1"/>
</dbReference>
<dbReference type="GO" id="GO:0008925">
    <property type="term" value="F:maltose O-acetyltransferase activity"/>
    <property type="evidence" value="ECO:0007669"/>
    <property type="project" value="UniProtKB-EC"/>
</dbReference>
<evidence type="ECO:0000256" key="2">
    <source>
        <dbReference type="ARBA" id="ARBA00022679"/>
    </source>
</evidence>
<keyword evidence="3" id="KW-0012">Acyltransferase</keyword>
<dbReference type="InterPro" id="IPR011004">
    <property type="entry name" value="Trimer_LpxA-like_sf"/>
</dbReference>
<comment type="caution">
    <text evidence="3">The sequence shown here is derived from an EMBL/GenBank/DDBJ whole genome shotgun (WGS) entry which is preliminary data.</text>
</comment>
<keyword evidence="2 3" id="KW-0808">Transferase</keyword>
<dbReference type="InterPro" id="IPR001451">
    <property type="entry name" value="Hexapep"/>
</dbReference>
<dbReference type="PANTHER" id="PTHR23416:SF23">
    <property type="entry name" value="ACETYLTRANSFERASE C18B11.09C-RELATED"/>
    <property type="match status" value="1"/>
</dbReference>
<dbReference type="Gene3D" id="2.160.10.10">
    <property type="entry name" value="Hexapeptide repeat proteins"/>
    <property type="match status" value="1"/>
</dbReference>
<dbReference type="EMBL" id="LQYW01000027">
    <property type="protein sequence ID" value="KYD31980.1"/>
    <property type="molecule type" value="Genomic_DNA"/>
</dbReference>
<evidence type="ECO:0000256" key="1">
    <source>
        <dbReference type="ARBA" id="ARBA00007274"/>
    </source>
</evidence>
<dbReference type="EC" id="2.3.1.79" evidence="3"/>
<comment type="similarity">
    <text evidence="1">Belongs to the transferase hexapeptide repeat family.</text>
</comment>
<sequence>MRKKITFENLIAMFRGIILLKIHASSVKKLPRIRGKIYLKNNGKLIIGNNFSVTSKPLPVSITVENQEAILIIGDNVFINYGVDIGCNLSVFIGNNVKIGPLTNIIDSNYHQIDMDDEMRPRKIKISDNVWIGRQCIILPGVTIGENSVIASGSIVTKDVPPNVLVAGSPAKVIRQLNIGDNWIRK</sequence>
<dbReference type="PATRIC" id="fig|153151.4.peg.1497"/>
<dbReference type="RefSeq" id="WP_062677547.1">
    <property type="nucleotide sequence ID" value="NZ_LQYW01000027.1"/>
</dbReference>
<evidence type="ECO:0000313" key="4">
    <source>
        <dbReference type="Proteomes" id="UP000075324"/>
    </source>
</evidence>
<gene>
    <name evidence="3" type="ORF">B4110_3673</name>
</gene>
<proteinExistence type="inferred from homology"/>
<name>A0A150N5I4_9BACL</name>
<organism evidence="3 4">
    <name type="scientific">Parageobacillus toebii</name>
    <dbReference type="NCBI Taxonomy" id="153151"/>
    <lineage>
        <taxon>Bacteria</taxon>
        <taxon>Bacillati</taxon>
        <taxon>Bacillota</taxon>
        <taxon>Bacilli</taxon>
        <taxon>Bacillales</taxon>
        <taxon>Anoxybacillaceae</taxon>
        <taxon>Parageobacillus</taxon>
    </lineage>
</organism>
<accession>A0A150N5I4</accession>
<dbReference type="Proteomes" id="UP000075324">
    <property type="component" value="Unassembled WGS sequence"/>
</dbReference>
<dbReference type="Pfam" id="PF00132">
    <property type="entry name" value="Hexapep"/>
    <property type="match status" value="1"/>
</dbReference>
<evidence type="ECO:0000313" key="3">
    <source>
        <dbReference type="EMBL" id="KYD31980.1"/>
    </source>
</evidence>
<dbReference type="SUPFAM" id="SSF51161">
    <property type="entry name" value="Trimeric LpxA-like enzymes"/>
    <property type="match status" value="1"/>
</dbReference>
<dbReference type="GO" id="GO:0005829">
    <property type="term" value="C:cytosol"/>
    <property type="evidence" value="ECO:0007669"/>
    <property type="project" value="TreeGrafter"/>
</dbReference>